<organism evidence="1 2">
    <name type="scientific">Toxoplasma gondii p89</name>
    <dbReference type="NCBI Taxonomy" id="943119"/>
    <lineage>
        <taxon>Eukaryota</taxon>
        <taxon>Sar</taxon>
        <taxon>Alveolata</taxon>
        <taxon>Apicomplexa</taxon>
        <taxon>Conoidasida</taxon>
        <taxon>Coccidia</taxon>
        <taxon>Eucoccidiorida</taxon>
        <taxon>Eimeriorina</taxon>
        <taxon>Sarcocystidae</taxon>
        <taxon>Toxoplasma</taxon>
    </lineage>
</organism>
<dbReference type="OrthoDB" id="10298649at2759"/>
<dbReference type="VEuPathDB" id="ToxoDB:TGP89_242710"/>
<dbReference type="EMBL" id="AEYI02002249">
    <property type="protein sequence ID" value="KFG29011.1"/>
    <property type="molecule type" value="Genomic_DNA"/>
</dbReference>
<name>A0A086JA43_TOXGO</name>
<proteinExistence type="predicted"/>
<gene>
    <name evidence="1" type="ORF">TGP89_242710</name>
</gene>
<reference evidence="1 2" key="1">
    <citation type="submission" date="2014-03" db="EMBL/GenBank/DDBJ databases">
        <authorList>
            <person name="Sibley D."/>
            <person name="Venepally P."/>
            <person name="Karamycheva S."/>
            <person name="Hadjithomas M."/>
            <person name="Khan A."/>
            <person name="Brunk B."/>
            <person name="Roos D."/>
            <person name="Caler E."/>
            <person name="Lorenzi H."/>
        </authorList>
    </citation>
    <scope>NUCLEOTIDE SEQUENCE [LARGE SCALE GENOMIC DNA]</scope>
    <source>
        <strain evidence="2">p89</strain>
    </source>
</reference>
<dbReference type="AlphaFoldDB" id="A0A086JA43"/>
<protein>
    <submittedName>
        <fullName evidence="1">Uncharacterized protein</fullName>
    </submittedName>
</protein>
<comment type="caution">
    <text evidence="1">The sequence shown here is derived from an EMBL/GenBank/DDBJ whole genome shotgun (WGS) entry which is preliminary data.</text>
</comment>
<evidence type="ECO:0000313" key="1">
    <source>
        <dbReference type="EMBL" id="KFG29011.1"/>
    </source>
</evidence>
<dbReference type="Proteomes" id="UP000028828">
    <property type="component" value="Unassembled WGS sequence"/>
</dbReference>
<accession>A0A086JA43</accession>
<sequence length="257" mass="28601">MASSSELIVSRAQPCSKLGFSMPIPSMAGWYVQVTDDSGNLLYALSTPSFPKPALTAKGLIHALLFTCCSHLGCRPTLLHACPDNGESHDRSTRPEAVFGSCRVILSAEEMSEPREATYSELDRRKMRVDSVERYETTERRERTNCLTTELTRNRSSDGMLAETGRRVYVFFLCQVPHDESVDSIDAVKALVNRSLSVIESEVRILLQGVGINFQGHKAFQDRLRLLRTALKPLTQRLAFLLGSHKPSGLDCNSHQT</sequence>
<evidence type="ECO:0000313" key="2">
    <source>
        <dbReference type="Proteomes" id="UP000028828"/>
    </source>
</evidence>